<dbReference type="Gene3D" id="3.90.1530.10">
    <property type="entry name" value="Conserved hypothetical protein from pyrococcus furiosus pfu- 392566-001, ParB domain"/>
    <property type="match status" value="1"/>
</dbReference>
<accession>A0AB39RDZ3</accession>
<gene>
    <name evidence="1" type="ORF">AB5J53_05560</name>
</gene>
<dbReference type="InterPro" id="IPR036086">
    <property type="entry name" value="ParB/Sulfiredoxin_sf"/>
</dbReference>
<sequence>MISGYENLARATFRCTPTELPRVSALMRSPTAGWQGDPIEVFEQNNRKYVINGHHRVAAAKKAGIDVQYRSISLEEVKAYGYRDADHVTWSAVEVGRDFPFAARRERRGW</sequence>
<reference evidence="1" key="1">
    <citation type="submission" date="2024-07" db="EMBL/GenBank/DDBJ databases">
        <authorList>
            <person name="Yu S.T."/>
        </authorList>
    </citation>
    <scope>NUCLEOTIDE SEQUENCE</scope>
    <source>
        <strain evidence="1">R41</strain>
    </source>
</reference>
<proteinExistence type="predicted"/>
<dbReference type="AlphaFoldDB" id="A0AB39RDZ3"/>
<protein>
    <submittedName>
        <fullName evidence="1">ParB N-terminal domain-containing protein</fullName>
    </submittedName>
</protein>
<dbReference type="EMBL" id="CP163443">
    <property type="protein sequence ID" value="XDQ51154.1"/>
    <property type="molecule type" value="Genomic_DNA"/>
</dbReference>
<dbReference type="SUPFAM" id="SSF110849">
    <property type="entry name" value="ParB/Sulfiredoxin"/>
    <property type="match status" value="1"/>
</dbReference>
<name>A0AB39RDZ3_9ACTN</name>
<dbReference type="RefSeq" id="WP_369244489.1">
    <property type="nucleotide sequence ID" value="NZ_CP163443.1"/>
</dbReference>
<evidence type="ECO:0000313" key="1">
    <source>
        <dbReference type="EMBL" id="XDQ51154.1"/>
    </source>
</evidence>
<organism evidence="1">
    <name type="scientific">Streptomyces sp. R41</name>
    <dbReference type="NCBI Taxonomy" id="3238632"/>
    <lineage>
        <taxon>Bacteria</taxon>
        <taxon>Bacillati</taxon>
        <taxon>Actinomycetota</taxon>
        <taxon>Actinomycetes</taxon>
        <taxon>Kitasatosporales</taxon>
        <taxon>Streptomycetaceae</taxon>
        <taxon>Streptomyces</taxon>
    </lineage>
</organism>